<evidence type="ECO:0008006" key="4">
    <source>
        <dbReference type="Google" id="ProtNLM"/>
    </source>
</evidence>
<proteinExistence type="predicted"/>
<dbReference type="GO" id="GO:0006611">
    <property type="term" value="P:protein export from nucleus"/>
    <property type="evidence" value="ECO:0007669"/>
    <property type="project" value="TreeGrafter"/>
</dbReference>
<evidence type="ECO:0000313" key="3">
    <source>
        <dbReference type="EMBL" id="VDD22368.1"/>
    </source>
</evidence>
<dbReference type="Pfam" id="PF03378">
    <property type="entry name" value="CAS_CSE1"/>
    <property type="match status" value="1"/>
</dbReference>
<dbReference type="InterPro" id="IPR005043">
    <property type="entry name" value="XPO2_C"/>
</dbReference>
<dbReference type="InterPro" id="IPR011989">
    <property type="entry name" value="ARM-like"/>
</dbReference>
<gene>
    <name evidence="3" type="ORF">BOLC2T08632H</name>
</gene>
<evidence type="ECO:0000259" key="2">
    <source>
        <dbReference type="Pfam" id="PF08506"/>
    </source>
</evidence>
<dbReference type="EMBL" id="LR031874">
    <property type="protein sequence ID" value="VDD22368.1"/>
    <property type="molecule type" value="Genomic_DNA"/>
</dbReference>
<dbReference type="GO" id="GO:0005829">
    <property type="term" value="C:cytosol"/>
    <property type="evidence" value="ECO:0007669"/>
    <property type="project" value="TreeGrafter"/>
</dbReference>
<dbReference type="AlphaFoldDB" id="A0A3P6D8C8"/>
<dbReference type="Gene3D" id="1.25.10.10">
    <property type="entry name" value="Leucine-rich Repeat Variant"/>
    <property type="match status" value="1"/>
</dbReference>
<dbReference type="GO" id="GO:0005635">
    <property type="term" value="C:nuclear envelope"/>
    <property type="evidence" value="ECO:0007669"/>
    <property type="project" value="TreeGrafter"/>
</dbReference>
<protein>
    <recommendedName>
        <fullName evidence="4">Clathrin/coatomer adaptor adaptin-like N-terminal domain-containing protein</fullName>
    </recommendedName>
</protein>
<dbReference type="PANTHER" id="PTHR10997:SF8">
    <property type="entry name" value="EXPORTIN-2"/>
    <property type="match status" value="1"/>
</dbReference>
<sequence>MDYMEFIRRDMEPSGVNNRRRMACELLKGLATNYASQVKIILSQLHSFDNANYPMLTARSLKFLAMFSANIQKPVGIELFKELARLLQAESNVVHSYAASCIEKLLLVKEEDGKSRHVARDIDEVLIMRNLFDALKLVESEENPCVMKCIMWVLSVAEMSGDDEVCKLPKN</sequence>
<dbReference type="GO" id="GO:0031267">
    <property type="term" value="F:small GTPase binding"/>
    <property type="evidence" value="ECO:0007669"/>
    <property type="project" value="InterPro"/>
</dbReference>
<name>A0A3P6D8C8_BRAOL</name>
<organism evidence="3">
    <name type="scientific">Brassica oleracea</name>
    <name type="common">Wild cabbage</name>
    <dbReference type="NCBI Taxonomy" id="3712"/>
    <lineage>
        <taxon>Eukaryota</taxon>
        <taxon>Viridiplantae</taxon>
        <taxon>Streptophyta</taxon>
        <taxon>Embryophyta</taxon>
        <taxon>Tracheophyta</taxon>
        <taxon>Spermatophyta</taxon>
        <taxon>Magnoliopsida</taxon>
        <taxon>eudicotyledons</taxon>
        <taxon>Gunneridae</taxon>
        <taxon>Pentapetalae</taxon>
        <taxon>rosids</taxon>
        <taxon>malvids</taxon>
        <taxon>Brassicales</taxon>
        <taxon>Brassicaceae</taxon>
        <taxon>Brassiceae</taxon>
        <taxon>Brassica</taxon>
    </lineage>
</organism>
<dbReference type="PANTHER" id="PTHR10997">
    <property type="entry name" value="IMPORTIN-7, 8, 11"/>
    <property type="match status" value="1"/>
</dbReference>
<feature type="domain" description="Exportin-2 C-terminal" evidence="1">
    <location>
        <begin position="103"/>
        <end position="157"/>
    </location>
</feature>
<reference evidence="3" key="1">
    <citation type="submission" date="2018-11" db="EMBL/GenBank/DDBJ databases">
        <authorList>
            <consortium name="Genoscope - CEA"/>
            <person name="William W."/>
        </authorList>
    </citation>
    <scope>NUCLEOTIDE SEQUENCE</scope>
</reference>
<dbReference type="GO" id="GO:0006606">
    <property type="term" value="P:protein import into nucleus"/>
    <property type="evidence" value="ECO:0007669"/>
    <property type="project" value="TreeGrafter"/>
</dbReference>
<dbReference type="GO" id="GO:0005049">
    <property type="term" value="F:nuclear export signal receptor activity"/>
    <property type="evidence" value="ECO:0007669"/>
    <property type="project" value="TreeGrafter"/>
</dbReference>
<dbReference type="SUPFAM" id="SSF48371">
    <property type="entry name" value="ARM repeat"/>
    <property type="match status" value="1"/>
</dbReference>
<evidence type="ECO:0000259" key="1">
    <source>
        <dbReference type="Pfam" id="PF03378"/>
    </source>
</evidence>
<accession>A0A3P6D8C8</accession>
<dbReference type="Pfam" id="PF08506">
    <property type="entry name" value="Cse1"/>
    <property type="match status" value="1"/>
</dbReference>
<feature type="domain" description="Exportin-2 central" evidence="2">
    <location>
        <begin position="40"/>
        <end position="102"/>
    </location>
</feature>
<dbReference type="InterPro" id="IPR016024">
    <property type="entry name" value="ARM-type_fold"/>
</dbReference>
<dbReference type="InterPro" id="IPR013713">
    <property type="entry name" value="XPO2_central"/>
</dbReference>